<accession>F7NMR5</accession>
<keyword evidence="10 13" id="KW-0648">Protein biosynthesis</keyword>
<dbReference type="RefSeq" id="WP_004097951.1">
    <property type="nucleotide sequence ID" value="NZ_AFGF01000186.1"/>
</dbReference>
<comment type="catalytic activity">
    <reaction evidence="12 13 14">
        <text>tRNA(Lys) + L-lysine + ATP = L-lysyl-tRNA(Lys) + AMP + diphosphate</text>
        <dbReference type="Rhea" id="RHEA:20792"/>
        <dbReference type="Rhea" id="RHEA-COMP:9696"/>
        <dbReference type="Rhea" id="RHEA-COMP:9697"/>
        <dbReference type="ChEBI" id="CHEBI:30616"/>
        <dbReference type="ChEBI" id="CHEBI:32551"/>
        <dbReference type="ChEBI" id="CHEBI:33019"/>
        <dbReference type="ChEBI" id="CHEBI:78442"/>
        <dbReference type="ChEBI" id="CHEBI:78529"/>
        <dbReference type="ChEBI" id="CHEBI:456215"/>
        <dbReference type="EC" id="6.1.1.6"/>
    </reaction>
</comment>
<dbReference type="OrthoDB" id="9801152at2"/>
<dbReference type="GO" id="GO:0006430">
    <property type="term" value="P:lysyl-tRNA aminoacylation"/>
    <property type="evidence" value="ECO:0007669"/>
    <property type="project" value="UniProtKB-UniRule"/>
</dbReference>
<organism evidence="16 17">
    <name type="scientific">Acetonema longum DSM 6540</name>
    <dbReference type="NCBI Taxonomy" id="1009370"/>
    <lineage>
        <taxon>Bacteria</taxon>
        <taxon>Bacillati</taxon>
        <taxon>Bacillota</taxon>
        <taxon>Negativicutes</taxon>
        <taxon>Acetonemataceae</taxon>
        <taxon>Acetonema</taxon>
    </lineage>
</organism>
<keyword evidence="9 13" id="KW-0460">Magnesium</keyword>
<dbReference type="STRING" id="1009370.ALO_16981"/>
<feature type="domain" description="Aminoacyl-transfer RNA synthetases class-II family profile" evidence="15">
    <location>
        <begin position="179"/>
        <end position="495"/>
    </location>
</feature>
<dbReference type="GO" id="GO:0000049">
    <property type="term" value="F:tRNA binding"/>
    <property type="evidence" value="ECO:0007669"/>
    <property type="project" value="TreeGrafter"/>
</dbReference>
<dbReference type="NCBIfam" id="TIGR00499">
    <property type="entry name" value="lysS_bact"/>
    <property type="match status" value="1"/>
</dbReference>
<dbReference type="Pfam" id="PF01336">
    <property type="entry name" value="tRNA_anti-codon"/>
    <property type="match status" value="1"/>
</dbReference>
<evidence type="ECO:0000313" key="17">
    <source>
        <dbReference type="Proteomes" id="UP000003240"/>
    </source>
</evidence>
<feature type="binding site" evidence="13">
    <location>
        <position position="418"/>
    </location>
    <ligand>
        <name>Mg(2+)</name>
        <dbReference type="ChEBI" id="CHEBI:18420"/>
        <label>1</label>
    </ligand>
</feature>
<dbReference type="NCBIfam" id="NF001756">
    <property type="entry name" value="PRK00484.1"/>
    <property type="match status" value="1"/>
</dbReference>
<keyword evidence="6 13" id="KW-0479">Metal-binding</keyword>
<dbReference type="GO" id="GO:0140096">
    <property type="term" value="F:catalytic activity, acting on a protein"/>
    <property type="evidence" value="ECO:0007669"/>
    <property type="project" value="UniProtKB-ARBA"/>
</dbReference>
<dbReference type="PIRSF" id="PIRSF039101">
    <property type="entry name" value="LysRS2"/>
    <property type="match status" value="1"/>
</dbReference>
<dbReference type="EMBL" id="AFGF01000186">
    <property type="protein sequence ID" value="EGO62657.1"/>
    <property type="molecule type" value="Genomic_DNA"/>
</dbReference>
<evidence type="ECO:0000256" key="14">
    <source>
        <dbReference type="RuleBase" id="RU000336"/>
    </source>
</evidence>
<dbReference type="GO" id="GO:0016740">
    <property type="term" value="F:transferase activity"/>
    <property type="evidence" value="ECO:0007669"/>
    <property type="project" value="UniProtKB-ARBA"/>
</dbReference>
<evidence type="ECO:0000256" key="2">
    <source>
        <dbReference type="ARBA" id="ARBA00008226"/>
    </source>
</evidence>
<evidence type="ECO:0000256" key="8">
    <source>
        <dbReference type="ARBA" id="ARBA00022840"/>
    </source>
</evidence>
<evidence type="ECO:0000256" key="6">
    <source>
        <dbReference type="ARBA" id="ARBA00022723"/>
    </source>
</evidence>
<dbReference type="Pfam" id="PF00152">
    <property type="entry name" value="tRNA-synt_2"/>
    <property type="match status" value="1"/>
</dbReference>
<dbReference type="GO" id="GO:0004824">
    <property type="term" value="F:lysine-tRNA ligase activity"/>
    <property type="evidence" value="ECO:0007669"/>
    <property type="project" value="UniProtKB-UniRule"/>
</dbReference>
<evidence type="ECO:0000256" key="7">
    <source>
        <dbReference type="ARBA" id="ARBA00022741"/>
    </source>
</evidence>
<sequence length="501" mass="57065">MNEQDQTIEQVQAEEELHELMKVRLDKMAAIAAKGIEPFGRKYQATHHAQDIIDQYAALENQTVKLAGRLMSVRGHGKASFGHLMDISGQVQLYFRQDVLGEEAYELFHLVDIGDIIGITGVVFTTQKGEISVKVTAFEILAKTLRPLPEKWHGLKDVETRYRQRYLDLIVNPDVRRTFILRSKIIKAVRAILDAKDFLEVETPMMHPIAGGAAARPFVTHHNALDMDLFMRIAPELYLKRLIVGGFERVYELGRVFRNEGISIRHNPEFTIMELYQAYADYNDVMRVTEEVVAGVAQQVLGTMKITYQGQEIDLTPPWNRLTMSEAIKKYGNVDFDFDTVKTIEEARAIANRLGVRFEQKDGIGGILNNVFEAVAEEHLIQPTFIMHHPTEISPLAKRNKDNPNITDRFEAFIFGREMANGFSELNDPIDQKERFMKQVAQRESGDDEAHMMDEDFVTALEYGLPPAGGLGIGIDRLVMLLTDSYSIRDVLLFPHMRQKE</sequence>
<keyword evidence="4 13" id="KW-0963">Cytoplasm</keyword>
<gene>
    <name evidence="13" type="primary">lysS</name>
    <name evidence="16" type="ORF">ALO_16981</name>
</gene>
<evidence type="ECO:0000259" key="15">
    <source>
        <dbReference type="PROSITE" id="PS50862"/>
    </source>
</evidence>
<dbReference type="GO" id="GO:0000287">
    <property type="term" value="F:magnesium ion binding"/>
    <property type="evidence" value="ECO:0007669"/>
    <property type="project" value="UniProtKB-UniRule"/>
</dbReference>
<keyword evidence="17" id="KW-1185">Reference proteome</keyword>
<comment type="caution">
    <text evidence="16">The sequence shown here is derived from an EMBL/GenBank/DDBJ whole genome shotgun (WGS) entry which is preliminary data.</text>
</comment>
<evidence type="ECO:0000256" key="4">
    <source>
        <dbReference type="ARBA" id="ARBA00022490"/>
    </source>
</evidence>
<keyword evidence="7 13" id="KW-0547">Nucleotide-binding</keyword>
<dbReference type="AlphaFoldDB" id="F7NMR5"/>
<evidence type="ECO:0000256" key="3">
    <source>
        <dbReference type="ARBA" id="ARBA00011738"/>
    </source>
</evidence>
<evidence type="ECO:0000256" key="12">
    <source>
        <dbReference type="ARBA" id="ARBA00048573"/>
    </source>
</evidence>
<dbReference type="CDD" id="cd00775">
    <property type="entry name" value="LysRS_core"/>
    <property type="match status" value="1"/>
</dbReference>
<dbReference type="Gene3D" id="2.40.50.140">
    <property type="entry name" value="Nucleic acid-binding proteins"/>
    <property type="match status" value="1"/>
</dbReference>
<keyword evidence="5 13" id="KW-0436">Ligase</keyword>
<dbReference type="PROSITE" id="PS50862">
    <property type="entry name" value="AA_TRNA_LIGASE_II"/>
    <property type="match status" value="1"/>
</dbReference>
<dbReference type="EC" id="6.1.1.6" evidence="13"/>
<dbReference type="InterPro" id="IPR004365">
    <property type="entry name" value="NA-bd_OB_tRNA"/>
</dbReference>
<evidence type="ECO:0000256" key="1">
    <source>
        <dbReference type="ARBA" id="ARBA00004496"/>
    </source>
</evidence>
<dbReference type="InterPro" id="IPR045864">
    <property type="entry name" value="aa-tRNA-synth_II/BPL/LPL"/>
</dbReference>
<dbReference type="CDD" id="cd04322">
    <property type="entry name" value="LysRS_N"/>
    <property type="match status" value="1"/>
</dbReference>
<protein>
    <recommendedName>
        <fullName evidence="13">Lysine--tRNA ligase</fullName>
        <ecNumber evidence="13">6.1.1.6</ecNumber>
    </recommendedName>
    <alternativeName>
        <fullName evidence="13">Lysyl-tRNA synthetase</fullName>
        <shortName evidence="13">LysRS</shortName>
    </alternativeName>
</protein>
<dbReference type="GO" id="GO:0005829">
    <property type="term" value="C:cytosol"/>
    <property type="evidence" value="ECO:0007669"/>
    <property type="project" value="TreeGrafter"/>
</dbReference>
<dbReference type="GO" id="GO:0005524">
    <property type="term" value="F:ATP binding"/>
    <property type="evidence" value="ECO:0007669"/>
    <property type="project" value="UniProtKB-UniRule"/>
</dbReference>
<evidence type="ECO:0000256" key="11">
    <source>
        <dbReference type="ARBA" id="ARBA00023146"/>
    </source>
</evidence>
<evidence type="ECO:0000313" key="16">
    <source>
        <dbReference type="EMBL" id="EGO62657.1"/>
    </source>
</evidence>
<feature type="binding site" evidence="13">
    <location>
        <position position="411"/>
    </location>
    <ligand>
        <name>Mg(2+)</name>
        <dbReference type="ChEBI" id="CHEBI:18420"/>
        <label>1</label>
    </ligand>
</feature>
<evidence type="ECO:0000256" key="9">
    <source>
        <dbReference type="ARBA" id="ARBA00022842"/>
    </source>
</evidence>
<comment type="similarity">
    <text evidence="2 13">Belongs to the class-II aminoacyl-tRNA synthetase family.</text>
</comment>
<dbReference type="SUPFAM" id="SSF50249">
    <property type="entry name" value="Nucleic acid-binding proteins"/>
    <property type="match status" value="1"/>
</dbReference>
<dbReference type="InterPro" id="IPR004364">
    <property type="entry name" value="Aa-tRNA-synt_II"/>
</dbReference>
<dbReference type="PANTHER" id="PTHR42918">
    <property type="entry name" value="LYSYL-TRNA SYNTHETASE"/>
    <property type="match status" value="1"/>
</dbReference>
<keyword evidence="11 13" id="KW-0030">Aminoacyl-tRNA synthetase</keyword>
<dbReference type="HAMAP" id="MF_00252">
    <property type="entry name" value="Lys_tRNA_synth_class2"/>
    <property type="match status" value="1"/>
</dbReference>
<evidence type="ECO:0000256" key="5">
    <source>
        <dbReference type="ARBA" id="ARBA00022598"/>
    </source>
</evidence>
<dbReference type="SUPFAM" id="SSF55681">
    <property type="entry name" value="Class II aaRS and biotin synthetases"/>
    <property type="match status" value="1"/>
</dbReference>
<dbReference type="FunFam" id="2.40.50.140:FF:000024">
    <property type="entry name" value="Lysine--tRNA ligase"/>
    <property type="match status" value="1"/>
</dbReference>
<dbReference type="InterPro" id="IPR006195">
    <property type="entry name" value="aa-tRNA-synth_II"/>
</dbReference>
<evidence type="ECO:0000256" key="10">
    <source>
        <dbReference type="ARBA" id="ARBA00022917"/>
    </source>
</evidence>
<dbReference type="eggNOG" id="COG1190">
    <property type="taxonomic scope" value="Bacteria"/>
</dbReference>
<comment type="subunit">
    <text evidence="3 13">Homodimer.</text>
</comment>
<dbReference type="InterPro" id="IPR044136">
    <property type="entry name" value="Lys-tRNA-ligase_II_N"/>
</dbReference>
<name>F7NMR5_9FIRM</name>
<comment type="cofactor">
    <cofactor evidence="13 14">
        <name>Mg(2+)</name>
        <dbReference type="ChEBI" id="CHEBI:18420"/>
    </cofactor>
    <text evidence="13 14">Binds 3 Mg(2+) ions per subunit.</text>
</comment>
<feature type="binding site" evidence="13">
    <location>
        <position position="418"/>
    </location>
    <ligand>
        <name>Mg(2+)</name>
        <dbReference type="ChEBI" id="CHEBI:18420"/>
        <label>2</label>
    </ligand>
</feature>
<comment type="subcellular location">
    <subcellularLocation>
        <location evidence="1 13">Cytoplasm</location>
    </subcellularLocation>
</comment>
<dbReference type="Gene3D" id="3.30.930.10">
    <property type="entry name" value="Bira Bifunctional Protein, Domain 2"/>
    <property type="match status" value="1"/>
</dbReference>
<evidence type="ECO:0000256" key="13">
    <source>
        <dbReference type="HAMAP-Rule" id="MF_00252"/>
    </source>
</evidence>
<keyword evidence="8 13" id="KW-0067">ATP-binding</keyword>
<dbReference type="InterPro" id="IPR034762">
    <property type="entry name" value="Lys-tRNA-ligase_II_bac/euk"/>
</dbReference>
<dbReference type="InterPro" id="IPR012340">
    <property type="entry name" value="NA-bd_OB-fold"/>
</dbReference>
<dbReference type="InterPro" id="IPR002313">
    <property type="entry name" value="Lys-tRNA-ligase_II"/>
</dbReference>
<reference evidence="16 17" key="1">
    <citation type="journal article" date="2011" name="EMBO J.">
        <title>Structural diversity of bacterial flagellar motors.</title>
        <authorList>
            <person name="Chen S."/>
            <person name="Beeby M."/>
            <person name="Murphy G.E."/>
            <person name="Leadbetter J.R."/>
            <person name="Hendrixson D.R."/>
            <person name="Briegel A."/>
            <person name="Li Z."/>
            <person name="Shi J."/>
            <person name="Tocheva E.I."/>
            <person name="Muller A."/>
            <person name="Dobro M.J."/>
            <person name="Jensen G.J."/>
        </authorList>
    </citation>
    <scope>NUCLEOTIDE SEQUENCE [LARGE SCALE GENOMIC DNA]</scope>
    <source>
        <strain evidence="16 17">DSM 6540</strain>
    </source>
</reference>
<dbReference type="InterPro" id="IPR018149">
    <property type="entry name" value="Lys-tRNA-synth_II_C"/>
</dbReference>
<dbReference type="Proteomes" id="UP000003240">
    <property type="component" value="Unassembled WGS sequence"/>
</dbReference>
<dbReference type="FunFam" id="3.30.930.10:FF:000001">
    <property type="entry name" value="Lysine--tRNA ligase"/>
    <property type="match status" value="1"/>
</dbReference>
<dbReference type="PRINTS" id="PR00982">
    <property type="entry name" value="TRNASYNTHLYS"/>
</dbReference>
<dbReference type="PANTHER" id="PTHR42918:SF15">
    <property type="entry name" value="LYSINE--TRNA LIGASE, CHLOROPLASTIC_MITOCHONDRIAL"/>
    <property type="match status" value="1"/>
</dbReference>
<proteinExistence type="inferred from homology"/>